<dbReference type="Proteomes" id="UP001144297">
    <property type="component" value="Unassembled WGS sequence"/>
</dbReference>
<dbReference type="PROSITE" id="PS50851">
    <property type="entry name" value="CHEW"/>
    <property type="match status" value="1"/>
</dbReference>
<dbReference type="InterPro" id="IPR011006">
    <property type="entry name" value="CheY-like_superfamily"/>
</dbReference>
<evidence type="ECO:0000256" key="5">
    <source>
        <dbReference type="ARBA" id="ARBA00022777"/>
    </source>
</evidence>
<accession>A0A9W6LLE0</accession>
<dbReference type="GO" id="GO:0006935">
    <property type="term" value="P:chemotaxis"/>
    <property type="evidence" value="ECO:0007669"/>
    <property type="project" value="InterPro"/>
</dbReference>
<feature type="coiled-coil region" evidence="8">
    <location>
        <begin position="97"/>
        <end position="124"/>
    </location>
</feature>
<comment type="caution">
    <text evidence="13">The sequence shown here is derived from an EMBL/GenBank/DDBJ whole genome shotgun (WGS) entry which is preliminary data.</text>
</comment>
<dbReference type="InterPro" id="IPR051315">
    <property type="entry name" value="Bact_Chemotaxis_CheA"/>
</dbReference>
<feature type="domain" description="Histidine kinase" evidence="9">
    <location>
        <begin position="273"/>
        <end position="473"/>
    </location>
</feature>
<evidence type="ECO:0000256" key="8">
    <source>
        <dbReference type="SAM" id="Coils"/>
    </source>
</evidence>
<dbReference type="PANTHER" id="PTHR43395:SF1">
    <property type="entry name" value="CHEMOTAXIS PROTEIN CHEA"/>
    <property type="match status" value="1"/>
</dbReference>
<dbReference type="SUPFAM" id="SSF52172">
    <property type="entry name" value="CheY-like"/>
    <property type="match status" value="1"/>
</dbReference>
<dbReference type="Pfam" id="PF01584">
    <property type="entry name" value="CheW"/>
    <property type="match status" value="1"/>
</dbReference>
<dbReference type="SMART" id="SM00260">
    <property type="entry name" value="CheW"/>
    <property type="match status" value="1"/>
</dbReference>
<evidence type="ECO:0000313" key="14">
    <source>
        <dbReference type="Proteomes" id="UP001144297"/>
    </source>
</evidence>
<dbReference type="InterPro" id="IPR036890">
    <property type="entry name" value="HATPase_C_sf"/>
</dbReference>
<dbReference type="InterPro" id="IPR005467">
    <property type="entry name" value="His_kinase_dom"/>
</dbReference>
<dbReference type="SMART" id="SM00448">
    <property type="entry name" value="REC"/>
    <property type="match status" value="1"/>
</dbReference>
<feature type="modified residue" description="Phosphohistidine" evidence="6">
    <location>
        <position position="47"/>
    </location>
</feature>
<evidence type="ECO:0000259" key="11">
    <source>
        <dbReference type="PROSITE" id="PS50851"/>
    </source>
</evidence>
<sequence>MINKSELIKYFLLEADDCLNVLVEGTEELETKGYNKSTIESLFRATHTLKGSASIVKFNKITTLSHKLEDLFEALLNGEINYDNSLIYHIRNVINLIVALVNEVHEAGEEKSEIEKEVIELIDNILNKKEIPAVQQKSVIFDALPVTDNVRVELKVIENIFASLSEVLVQKNTITDKEKELFHIVEEISNSGKKLLKEITDFSDMYWLSTYERGQKVIDSFFVDFSDLEFDRYDEYHIFLRKIQEITNDITEGINSLFIFSENLSSHFKSLGREINYLKDSLIEIRMIPIGKLLHRLSEAIKENAKDIGKTVEIDIKGAEIKIDKPVFDSLYEPIIHILRNAIQHGIESFEERIKKGKEQTGHIKIDVKKEGKYIVIAIKDDGRGIDIDKVKEIAVQKGLISSEYTSFISEEEILSYIFVPGFSTSDEIDFQSGRGMGLNIVKTAISKLKGTIEVFSELDKETTFIIKIPQSLTISNLLIFSSHNLDFAIPINYIEEILTLEDFPQALEERSINHKNRIIPVKIFSEIFFSLNGKALQKGYIIVFNFSGIRKGLIVDEILGHEEATVHNFGKFLEGLTQYLGYFISGKGSPRYVIDPLKLFEEEFIFTGLSDKITESFIYSGSVLVVDDSISVRKTLQSVLEAKKLRVYTAKDGVEALNLLERNKVDMVVTDLEMPVMHGYELISRLRKDARFKNLPIIVLTSRGTKKHEEKAFELGADGYIVKPFDEKTIEEEILDRLKLL</sequence>
<dbReference type="InterPro" id="IPR036061">
    <property type="entry name" value="CheW-like_dom_sf"/>
</dbReference>
<dbReference type="Pfam" id="PF00072">
    <property type="entry name" value="Response_reg"/>
    <property type="match status" value="1"/>
</dbReference>
<keyword evidence="4" id="KW-0808">Transferase</keyword>
<feature type="domain" description="HPt" evidence="12">
    <location>
        <begin position="1"/>
        <end position="111"/>
    </location>
</feature>
<dbReference type="EC" id="2.7.13.3" evidence="2"/>
<feature type="domain" description="CheW-like" evidence="11">
    <location>
        <begin position="475"/>
        <end position="606"/>
    </location>
</feature>
<evidence type="ECO:0000259" key="10">
    <source>
        <dbReference type="PROSITE" id="PS50110"/>
    </source>
</evidence>
<dbReference type="PROSITE" id="PS50894">
    <property type="entry name" value="HPT"/>
    <property type="match status" value="1"/>
</dbReference>
<dbReference type="InterPro" id="IPR001789">
    <property type="entry name" value="Sig_transdc_resp-reg_receiver"/>
</dbReference>
<protein>
    <recommendedName>
        <fullName evidence="2">histidine kinase</fullName>
        <ecNumber evidence="2">2.7.13.3</ecNumber>
    </recommendedName>
</protein>
<dbReference type="SUPFAM" id="SSF55874">
    <property type="entry name" value="ATPase domain of HSP90 chaperone/DNA topoisomerase II/histidine kinase"/>
    <property type="match status" value="1"/>
</dbReference>
<dbReference type="Pfam" id="PF01627">
    <property type="entry name" value="Hpt"/>
    <property type="match status" value="1"/>
</dbReference>
<dbReference type="InterPro" id="IPR002545">
    <property type="entry name" value="CheW-lke_dom"/>
</dbReference>
<keyword evidence="5 13" id="KW-0418">Kinase</keyword>
<evidence type="ECO:0000256" key="2">
    <source>
        <dbReference type="ARBA" id="ARBA00012438"/>
    </source>
</evidence>
<evidence type="ECO:0000313" key="13">
    <source>
        <dbReference type="EMBL" id="GLI54243.1"/>
    </source>
</evidence>
<dbReference type="InterPro" id="IPR003594">
    <property type="entry name" value="HATPase_dom"/>
</dbReference>
<dbReference type="InterPro" id="IPR004358">
    <property type="entry name" value="Sig_transdc_His_kin-like_C"/>
</dbReference>
<dbReference type="Gene3D" id="2.30.30.40">
    <property type="entry name" value="SH3 Domains"/>
    <property type="match status" value="1"/>
</dbReference>
<dbReference type="Pfam" id="PF02518">
    <property type="entry name" value="HATPase_c"/>
    <property type="match status" value="1"/>
</dbReference>
<reference evidence="13" key="1">
    <citation type="submission" date="2022-12" db="EMBL/GenBank/DDBJ databases">
        <title>Reference genome sequencing for broad-spectrum identification of bacterial and archaeal isolates by mass spectrometry.</title>
        <authorList>
            <person name="Sekiguchi Y."/>
            <person name="Tourlousse D.M."/>
        </authorList>
    </citation>
    <scope>NUCLEOTIDE SEQUENCE</scope>
    <source>
        <strain evidence="13">TSL-P1</strain>
    </source>
</reference>
<dbReference type="EMBL" id="BSDX01000001">
    <property type="protein sequence ID" value="GLI54243.1"/>
    <property type="molecule type" value="Genomic_DNA"/>
</dbReference>
<evidence type="ECO:0000259" key="12">
    <source>
        <dbReference type="PROSITE" id="PS50894"/>
    </source>
</evidence>
<dbReference type="SUPFAM" id="SSF50341">
    <property type="entry name" value="CheW-like"/>
    <property type="match status" value="1"/>
</dbReference>
<dbReference type="Gene3D" id="3.40.50.2300">
    <property type="match status" value="1"/>
</dbReference>
<dbReference type="InterPro" id="IPR008207">
    <property type="entry name" value="Sig_transdc_His_kin_Hpt_dom"/>
</dbReference>
<evidence type="ECO:0000256" key="7">
    <source>
        <dbReference type="PROSITE-ProRule" id="PRU00169"/>
    </source>
</evidence>
<comment type="catalytic activity">
    <reaction evidence="1">
        <text>ATP + protein L-histidine = ADP + protein N-phospho-L-histidine.</text>
        <dbReference type="EC" id="2.7.13.3"/>
    </reaction>
</comment>
<gene>
    <name evidence="13" type="ORF">TISLANDTSLP1_19360</name>
</gene>
<evidence type="ECO:0000256" key="3">
    <source>
        <dbReference type="ARBA" id="ARBA00022553"/>
    </source>
</evidence>
<dbReference type="Gene3D" id="3.30.565.10">
    <property type="entry name" value="Histidine kinase-like ATPase, C-terminal domain"/>
    <property type="match status" value="1"/>
</dbReference>
<dbReference type="PROSITE" id="PS50109">
    <property type="entry name" value="HIS_KIN"/>
    <property type="match status" value="1"/>
</dbReference>
<dbReference type="PRINTS" id="PR00344">
    <property type="entry name" value="BCTRLSENSOR"/>
</dbReference>
<evidence type="ECO:0000256" key="1">
    <source>
        <dbReference type="ARBA" id="ARBA00000085"/>
    </source>
</evidence>
<dbReference type="Gene3D" id="1.20.120.160">
    <property type="entry name" value="HPT domain"/>
    <property type="match status" value="1"/>
</dbReference>
<name>A0A9W6LLE0_9BACT</name>
<proteinExistence type="predicted"/>
<dbReference type="SMART" id="SM00387">
    <property type="entry name" value="HATPase_c"/>
    <property type="match status" value="1"/>
</dbReference>
<dbReference type="GO" id="GO:0000155">
    <property type="term" value="F:phosphorelay sensor kinase activity"/>
    <property type="evidence" value="ECO:0007669"/>
    <property type="project" value="UniProtKB-ARBA"/>
</dbReference>
<evidence type="ECO:0000256" key="4">
    <source>
        <dbReference type="ARBA" id="ARBA00022679"/>
    </source>
</evidence>
<dbReference type="PROSITE" id="PS50110">
    <property type="entry name" value="RESPONSE_REGULATORY"/>
    <property type="match status" value="1"/>
</dbReference>
<evidence type="ECO:0000256" key="6">
    <source>
        <dbReference type="PROSITE-ProRule" id="PRU00110"/>
    </source>
</evidence>
<dbReference type="FunFam" id="3.30.565.10:FF:000016">
    <property type="entry name" value="Chemotaxis protein CheA, putative"/>
    <property type="match status" value="1"/>
</dbReference>
<keyword evidence="3 7" id="KW-0597">Phosphoprotein</keyword>
<feature type="domain" description="Response regulatory" evidence="10">
    <location>
        <begin position="623"/>
        <end position="739"/>
    </location>
</feature>
<dbReference type="AlphaFoldDB" id="A0A9W6LLE0"/>
<dbReference type="PANTHER" id="PTHR43395">
    <property type="entry name" value="SENSOR HISTIDINE KINASE CHEA"/>
    <property type="match status" value="1"/>
</dbReference>
<organism evidence="13 14">
    <name type="scientific">Thermodesulfovibrio yellowstonii</name>
    <dbReference type="NCBI Taxonomy" id="28262"/>
    <lineage>
        <taxon>Bacteria</taxon>
        <taxon>Pseudomonadati</taxon>
        <taxon>Nitrospirota</taxon>
        <taxon>Thermodesulfovibrionia</taxon>
        <taxon>Thermodesulfovibrionales</taxon>
        <taxon>Thermodesulfovibrionaceae</taxon>
        <taxon>Thermodesulfovibrio</taxon>
    </lineage>
</organism>
<feature type="modified residue" description="4-aspartylphosphate" evidence="7">
    <location>
        <position position="672"/>
    </location>
</feature>
<dbReference type="SMART" id="SM00073">
    <property type="entry name" value="HPT"/>
    <property type="match status" value="1"/>
</dbReference>
<evidence type="ECO:0000259" key="9">
    <source>
        <dbReference type="PROSITE" id="PS50109"/>
    </source>
</evidence>
<dbReference type="CDD" id="cd00088">
    <property type="entry name" value="HPT"/>
    <property type="match status" value="1"/>
</dbReference>
<keyword evidence="8" id="KW-0175">Coiled coil</keyword>
<dbReference type="InterPro" id="IPR036641">
    <property type="entry name" value="HPT_dom_sf"/>
</dbReference>
<dbReference type="SUPFAM" id="SSF47226">
    <property type="entry name" value="Histidine-containing phosphotransfer domain, HPT domain"/>
    <property type="match status" value="1"/>
</dbReference>
<keyword evidence="14" id="KW-1185">Reference proteome</keyword>